<dbReference type="Gene3D" id="3.40.50.1390">
    <property type="entry name" value="Resolvase, N-terminal catalytic domain"/>
    <property type="match status" value="1"/>
</dbReference>
<dbReference type="InterPro" id="IPR050639">
    <property type="entry name" value="SSR_resolvase"/>
</dbReference>
<dbReference type="PANTHER" id="PTHR30461">
    <property type="entry name" value="DNA-INVERTASE FROM LAMBDOID PROPHAGE"/>
    <property type="match status" value="1"/>
</dbReference>
<dbReference type="GO" id="GO:0003677">
    <property type="term" value="F:DNA binding"/>
    <property type="evidence" value="ECO:0007669"/>
    <property type="project" value="InterPro"/>
</dbReference>
<proteinExistence type="predicted"/>
<dbReference type="Proteomes" id="UP000194499">
    <property type="component" value="Unassembled WGS sequence"/>
</dbReference>
<accession>A0A1Y5ZDD4</accession>
<dbReference type="AlphaFoldDB" id="A0A1Y5ZDD4"/>
<dbReference type="EMBL" id="FWZB01000036">
    <property type="protein sequence ID" value="SMD94074.1"/>
    <property type="molecule type" value="Genomic_DNA"/>
</dbReference>
<reference evidence="4" key="1">
    <citation type="submission" date="2017-04" db="EMBL/GenBank/DDBJ databases">
        <authorList>
            <person name="Criscuolo A."/>
        </authorList>
    </citation>
    <scope>NUCLEOTIDE SEQUENCE [LARGE SCALE GENOMIC DNA]</scope>
</reference>
<dbReference type="PANTHER" id="PTHR30461:SF23">
    <property type="entry name" value="DNA RECOMBINASE-RELATED"/>
    <property type="match status" value="1"/>
</dbReference>
<dbReference type="SUPFAM" id="SSF53041">
    <property type="entry name" value="Resolvase-like"/>
    <property type="match status" value="1"/>
</dbReference>
<dbReference type="SMART" id="SM00857">
    <property type="entry name" value="Resolvase"/>
    <property type="match status" value="1"/>
</dbReference>
<dbReference type="GO" id="GO:0000150">
    <property type="term" value="F:DNA strand exchange activity"/>
    <property type="evidence" value="ECO:0007669"/>
    <property type="project" value="InterPro"/>
</dbReference>
<sequence>MKAVESYAVYVRVSTDRDEQVSSVENQIDICRNWLERNGFNWDEKRVFKDEGVSGTLFVDRPSIQLLLKKAKAKEINMVVFKSISRLARDLKDSLEIREVFLAHHVRIISVEEGYDSIKAGKNDMAFELWSLFSAQYSRTLSSSITAALAVKVRRGEHIGKIPYGYNREEQKLVINEEEAQVVKMMYKWYCEGLGYKKITNELNRLGIKSKTKKNWQMTSVQRILQSAIYKGTFILNQYTSVKVGGKKKQIRNPKEKWFVFPNHHPKIVEEEIWNQANRKKNKTNKTKITAWNEFRNLAKCAVCGSNMVIVQSHLKKKSGERTEWKYLKCSQYRRAGKHGCVNHVPIQYGHFRQFIINLLVGKGESVSLRLQSNVEKGQEKNIKKLQQLVSTNQQKKKALLDLYLEELINKGEFEQKRNDLEAEITKANHELLVIQNGNHVQIDIQTIKQAFEQLQKQEQDLIHVFQALIQKISIHQDGAIDITYTFESPL</sequence>
<evidence type="ECO:0000313" key="3">
    <source>
        <dbReference type="EMBL" id="SMD94074.1"/>
    </source>
</evidence>
<feature type="domain" description="Recombinase" evidence="2">
    <location>
        <begin position="163"/>
        <end position="287"/>
    </location>
</feature>
<gene>
    <name evidence="3" type="ORF">BACERE00191_01982</name>
</gene>
<dbReference type="Pfam" id="PF07508">
    <property type="entry name" value="Recombinase"/>
    <property type="match status" value="1"/>
</dbReference>
<dbReference type="Pfam" id="PF13408">
    <property type="entry name" value="Zn_ribbon_recom"/>
    <property type="match status" value="1"/>
</dbReference>
<dbReference type="InterPro" id="IPR025827">
    <property type="entry name" value="Zn_ribbon_recom_dom"/>
</dbReference>
<dbReference type="PROSITE" id="PS51736">
    <property type="entry name" value="RECOMBINASES_3"/>
    <property type="match status" value="1"/>
</dbReference>
<dbReference type="InterPro" id="IPR038109">
    <property type="entry name" value="DNA_bind_recomb_sf"/>
</dbReference>
<evidence type="ECO:0008006" key="5">
    <source>
        <dbReference type="Google" id="ProtNLM"/>
    </source>
</evidence>
<evidence type="ECO:0000259" key="2">
    <source>
        <dbReference type="PROSITE" id="PS51737"/>
    </source>
</evidence>
<feature type="domain" description="Resolvase/invertase-type recombinase catalytic" evidence="1">
    <location>
        <begin position="6"/>
        <end position="156"/>
    </location>
</feature>
<dbReference type="InterPro" id="IPR006119">
    <property type="entry name" value="Resolv_N"/>
</dbReference>
<name>A0A1Y5ZDD4_9BACI</name>
<dbReference type="CDD" id="cd00338">
    <property type="entry name" value="Ser_Recombinase"/>
    <property type="match status" value="1"/>
</dbReference>
<dbReference type="PROSITE" id="PS51737">
    <property type="entry name" value="RECOMBINASE_DNA_BIND"/>
    <property type="match status" value="1"/>
</dbReference>
<dbReference type="Pfam" id="PF00239">
    <property type="entry name" value="Resolvase"/>
    <property type="match status" value="1"/>
</dbReference>
<evidence type="ECO:0000313" key="4">
    <source>
        <dbReference type="Proteomes" id="UP000194499"/>
    </source>
</evidence>
<protein>
    <recommendedName>
        <fullName evidence="5">Recombinase family protein</fullName>
    </recommendedName>
</protein>
<dbReference type="InterPro" id="IPR036162">
    <property type="entry name" value="Resolvase-like_N_sf"/>
</dbReference>
<evidence type="ECO:0000259" key="1">
    <source>
        <dbReference type="PROSITE" id="PS51736"/>
    </source>
</evidence>
<dbReference type="RefSeq" id="WP_000648666.1">
    <property type="nucleotide sequence ID" value="NZ_FWZB01000036.1"/>
</dbReference>
<organism evidence="3 4">
    <name type="scientific">Bacillus pacificus</name>
    <dbReference type="NCBI Taxonomy" id="2026187"/>
    <lineage>
        <taxon>Bacteria</taxon>
        <taxon>Bacillati</taxon>
        <taxon>Bacillota</taxon>
        <taxon>Bacilli</taxon>
        <taxon>Bacillales</taxon>
        <taxon>Bacillaceae</taxon>
        <taxon>Bacillus</taxon>
        <taxon>Bacillus cereus group</taxon>
    </lineage>
</organism>
<dbReference type="InterPro" id="IPR011109">
    <property type="entry name" value="DNA_bind_recombinase_dom"/>
</dbReference>
<dbReference type="Gene3D" id="3.90.1750.20">
    <property type="entry name" value="Putative Large Serine Recombinase, Chain B, Domain 2"/>
    <property type="match status" value="1"/>
</dbReference>